<accession>A0AAV8YIK8</accession>
<protein>
    <recommendedName>
        <fullName evidence="3">Nuclease HARBI1</fullName>
    </recommendedName>
</protein>
<evidence type="ECO:0000313" key="2">
    <source>
        <dbReference type="Proteomes" id="UP001162162"/>
    </source>
</evidence>
<dbReference type="Proteomes" id="UP001162162">
    <property type="component" value="Unassembled WGS sequence"/>
</dbReference>
<evidence type="ECO:0000313" key="1">
    <source>
        <dbReference type="EMBL" id="KAJ8950807.1"/>
    </source>
</evidence>
<reference evidence="1" key="1">
    <citation type="journal article" date="2023" name="Insect Mol. Biol.">
        <title>Genome sequencing provides insights into the evolution of gene families encoding plant cell wall-degrading enzymes in longhorned beetles.</title>
        <authorList>
            <person name="Shin N.R."/>
            <person name="Okamura Y."/>
            <person name="Kirsch R."/>
            <person name="Pauchet Y."/>
        </authorList>
    </citation>
    <scope>NUCLEOTIDE SEQUENCE</scope>
    <source>
        <strain evidence="1">AMC_N1</strain>
    </source>
</reference>
<comment type="caution">
    <text evidence="1">The sequence shown here is derived from an EMBL/GenBank/DDBJ whole genome shotgun (WGS) entry which is preliminary data.</text>
</comment>
<dbReference type="AlphaFoldDB" id="A0AAV8YIK8"/>
<organism evidence="1 2">
    <name type="scientific">Aromia moschata</name>
    <dbReference type="NCBI Taxonomy" id="1265417"/>
    <lineage>
        <taxon>Eukaryota</taxon>
        <taxon>Metazoa</taxon>
        <taxon>Ecdysozoa</taxon>
        <taxon>Arthropoda</taxon>
        <taxon>Hexapoda</taxon>
        <taxon>Insecta</taxon>
        <taxon>Pterygota</taxon>
        <taxon>Neoptera</taxon>
        <taxon>Endopterygota</taxon>
        <taxon>Coleoptera</taxon>
        <taxon>Polyphaga</taxon>
        <taxon>Cucujiformia</taxon>
        <taxon>Chrysomeloidea</taxon>
        <taxon>Cerambycidae</taxon>
        <taxon>Cerambycinae</taxon>
        <taxon>Callichromatini</taxon>
        <taxon>Aromia</taxon>
    </lineage>
</organism>
<gene>
    <name evidence="1" type="ORF">NQ318_012669</name>
</gene>
<proteinExistence type="predicted"/>
<keyword evidence="2" id="KW-1185">Reference proteome</keyword>
<sequence>MAVIINNENNYKQVVAVAAAGCLVYVRKKLEKKRRVWMKMFREEFNDQPLVRELRENYPDDFRNYLRMDGHTFDLLLSLIEEIIMKKDTVMRPSISAEQRLIATLRFLATGRSYEDLKFTTGISSSLLSAIIPETCKALYDVLRIEYLKPKPLAVKHRTVAKHTQNCTEQLGVDD</sequence>
<name>A0AAV8YIK8_9CUCU</name>
<dbReference type="EMBL" id="JAPWTK010000094">
    <property type="protein sequence ID" value="KAJ8950807.1"/>
    <property type="molecule type" value="Genomic_DNA"/>
</dbReference>
<evidence type="ECO:0008006" key="3">
    <source>
        <dbReference type="Google" id="ProtNLM"/>
    </source>
</evidence>